<evidence type="ECO:0000256" key="1">
    <source>
        <dbReference type="ARBA" id="ARBA00008535"/>
    </source>
</evidence>
<dbReference type="PROSITE" id="PS51720">
    <property type="entry name" value="G_AIG1"/>
    <property type="match status" value="3"/>
</dbReference>
<dbReference type="GeneTree" id="ENSGT01150000286992"/>
<name>A0A8C2XG48_CYCLU</name>
<sequence>ANQTSCMSNSTRMVILGKTGVGKSSLANTIFGEQLFKIGHSVNSETIKCQAVTKPVNERNITLIDTPGFFDTDRSEEELKAEILRSITEFAPGPHAFLIVLKVERFTEQEQAVITKIHQYFSEEVFQYATVLFTHGDQLPEGQTIEDFVHDNVPVRDLVTKCGGRCLVVDNKYWKNNQLLTNKVLSLLRQMFSIIDGHYSLSVSNSTRMVILEKTRNNVFKWLWNKLTGNNSLTEQSDSMETHSSSDDMALSRENSTRMVILGKTGVGKSSLTNTIFGEQVVNIGHTLSSETITCQAVTKPVNERNITLIDSPGFFDTDRSEEDMKAEIVRCITEFAPGPHAFLIVLKVERFTEHEKAVITKIKKMFSEEFFQYATVLFTHGDQLPEGETIEDCIKTNVPVRDLVTKCGGRCYVVDNKYWKNNQQEEYRNNQVQVKELLKTIDQMMEANGGRCYTNEMLQAVIVLLGKTGFGKSNLANTIFGEQLFKTHQSANSVTNECQAETKSVNGRSITLIDTPGFFDTSRPEEDLKSAIVDCITECAPGPHVFLIVLKVERFTKQEQAVITKICQYFSEEVLKYAVIVFTHGEQLPEGQTIEEFCRENKDLRDLVKKCGGRCHVVDNKYWKNNQQEEYRSNQVQVEELLKTTDKLLMENNGGHYTNEMETLFITKVDEGKPCLLQSG</sequence>
<protein>
    <recommendedName>
        <fullName evidence="4">AIG1-type G domain-containing protein</fullName>
    </recommendedName>
</protein>
<dbReference type="GO" id="GO:0005525">
    <property type="term" value="F:GTP binding"/>
    <property type="evidence" value="ECO:0007669"/>
    <property type="project" value="UniProtKB-KW"/>
</dbReference>
<dbReference type="PANTHER" id="PTHR10903:SF62">
    <property type="entry name" value="GTPASE IMAP FAMILY MEMBER 4-LIKE-RELATED"/>
    <property type="match status" value="1"/>
</dbReference>
<reference evidence="5" key="1">
    <citation type="submission" date="2025-08" db="UniProtKB">
        <authorList>
            <consortium name="Ensembl"/>
        </authorList>
    </citation>
    <scope>IDENTIFICATION</scope>
</reference>
<dbReference type="PANTHER" id="PTHR10903">
    <property type="entry name" value="GTPASE, IMAP FAMILY MEMBER-RELATED"/>
    <property type="match status" value="1"/>
</dbReference>
<evidence type="ECO:0000259" key="4">
    <source>
        <dbReference type="PROSITE" id="PS51720"/>
    </source>
</evidence>
<dbReference type="Proteomes" id="UP000694565">
    <property type="component" value="Unplaced"/>
</dbReference>
<accession>A0A8C2XG48</accession>
<proteinExistence type="inferred from homology"/>
<evidence type="ECO:0000256" key="3">
    <source>
        <dbReference type="ARBA" id="ARBA00023134"/>
    </source>
</evidence>
<dbReference type="FunFam" id="3.40.50.300:FF:000366">
    <property type="entry name" value="GTPase, IMAP family member 2"/>
    <property type="match status" value="3"/>
</dbReference>
<feature type="domain" description="AIG1-type G" evidence="4">
    <location>
        <begin position="254"/>
        <end position="457"/>
    </location>
</feature>
<dbReference type="AlphaFoldDB" id="A0A8C2XG48"/>
<dbReference type="Pfam" id="PF04548">
    <property type="entry name" value="AIG1"/>
    <property type="match status" value="3"/>
</dbReference>
<evidence type="ECO:0000256" key="2">
    <source>
        <dbReference type="ARBA" id="ARBA00022741"/>
    </source>
</evidence>
<reference evidence="5" key="2">
    <citation type="submission" date="2025-09" db="UniProtKB">
        <authorList>
            <consortium name="Ensembl"/>
        </authorList>
    </citation>
    <scope>IDENTIFICATION</scope>
</reference>
<comment type="similarity">
    <text evidence="1">Belongs to the TRAFAC class TrmE-Era-EngA-EngB-Septin-like GTPase superfamily. AIG1/Toc34/Toc159-like paraseptin GTPase family. IAN subfamily.</text>
</comment>
<dbReference type="InterPro" id="IPR006703">
    <property type="entry name" value="G_AIG1"/>
</dbReference>
<feature type="domain" description="AIG1-type G" evidence="4">
    <location>
        <begin position="8"/>
        <end position="208"/>
    </location>
</feature>
<organism evidence="5 6">
    <name type="scientific">Cyclopterus lumpus</name>
    <name type="common">Lumpsucker</name>
    <dbReference type="NCBI Taxonomy" id="8103"/>
    <lineage>
        <taxon>Eukaryota</taxon>
        <taxon>Metazoa</taxon>
        <taxon>Chordata</taxon>
        <taxon>Craniata</taxon>
        <taxon>Vertebrata</taxon>
        <taxon>Euteleostomi</taxon>
        <taxon>Actinopterygii</taxon>
        <taxon>Neopterygii</taxon>
        <taxon>Teleostei</taxon>
        <taxon>Neoteleostei</taxon>
        <taxon>Acanthomorphata</taxon>
        <taxon>Eupercaria</taxon>
        <taxon>Perciformes</taxon>
        <taxon>Cottioidei</taxon>
        <taxon>Cottales</taxon>
        <taxon>Cyclopteridae</taxon>
        <taxon>Cyclopterus</taxon>
    </lineage>
</organism>
<keyword evidence="3" id="KW-0342">GTP-binding</keyword>
<keyword evidence="6" id="KW-1185">Reference proteome</keyword>
<dbReference type="InterPro" id="IPR045058">
    <property type="entry name" value="GIMA/IAN/Toc"/>
</dbReference>
<feature type="domain" description="AIG1-type G" evidence="4">
    <location>
        <begin position="458"/>
        <end position="667"/>
    </location>
</feature>
<dbReference type="InterPro" id="IPR027417">
    <property type="entry name" value="P-loop_NTPase"/>
</dbReference>
<dbReference type="CDD" id="cd01852">
    <property type="entry name" value="AIG1"/>
    <property type="match status" value="1"/>
</dbReference>
<evidence type="ECO:0000313" key="6">
    <source>
        <dbReference type="Proteomes" id="UP000694565"/>
    </source>
</evidence>
<dbReference type="SUPFAM" id="SSF52540">
    <property type="entry name" value="P-loop containing nucleoside triphosphate hydrolases"/>
    <property type="match status" value="3"/>
</dbReference>
<dbReference type="Ensembl" id="ENSCLMT00005017870.1">
    <property type="protein sequence ID" value="ENSCLMP00005016870.1"/>
    <property type="gene ID" value="ENSCLMG00005008697.1"/>
</dbReference>
<dbReference type="Gene3D" id="3.40.50.300">
    <property type="entry name" value="P-loop containing nucleotide triphosphate hydrolases"/>
    <property type="match status" value="3"/>
</dbReference>
<keyword evidence="2" id="KW-0547">Nucleotide-binding</keyword>
<evidence type="ECO:0000313" key="5">
    <source>
        <dbReference type="Ensembl" id="ENSCLMP00005016870.1"/>
    </source>
</evidence>